<keyword evidence="4" id="KW-1003">Cell membrane</keyword>
<dbReference type="Pfam" id="PF12698">
    <property type="entry name" value="ABC2_membrane_3"/>
    <property type="match status" value="1"/>
</dbReference>
<evidence type="ECO:0000256" key="8">
    <source>
        <dbReference type="SAM" id="Phobius"/>
    </source>
</evidence>
<evidence type="ECO:0000313" key="10">
    <source>
        <dbReference type="EMBL" id="KUG25473.1"/>
    </source>
</evidence>
<dbReference type="InterPro" id="IPR051449">
    <property type="entry name" value="ABC-2_transporter_component"/>
</dbReference>
<evidence type="ECO:0000259" key="9">
    <source>
        <dbReference type="PROSITE" id="PS51012"/>
    </source>
</evidence>
<keyword evidence="7 8" id="KW-0472">Membrane</keyword>
<feature type="transmembrane region" description="Helical" evidence="8">
    <location>
        <begin position="183"/>
        <end position="206"/>
    </location>
</feature>
<evidence type="ECO:0000256" key="6">
    <source>
        <dbReference type="ARBA" id="ARBA00022989"/>
    </source>
</evidence>
<evidence type="ECO:0000256" key="2">
    <source>
        <dbReference type="ARBA" id="ARBA00007783"/>
    </source>
</evidence>
<comment type="similarity">
    <text evidence="2">Belongs to the ABC-2 integral membrane protein family.</text>
</comment>
<feature type="transmembrane region" description="Helical" evidence="8">
    <location>
        <begin position="294"/>
        <end position="315"/>
    </location>
</feature>
<keyword evidence="5 8" id="KW-0812">Transmembrane</keyword>
<sequence length="380" mass="42706">MISANRIKAVAKKEIKQISRDKRFLGILLLLPVMLLVLFGYAVNFDVKNIKLAVQDMDKSYESRQFINSLTSSEYFTLVEYIHENEKTTSALDEKRTQVVMVIPSDFSNKLHRAKEETHVQFLIDGVDGNSATIIKNYVEAATLKYNSDFQKEMFAKLGIKQTIPIDLQPVFWFNPELRTTVFLIPGLIAMILIITSVVSVSLSLVREKERGTIEQINVSSLNTLEVMLGKVLPYVVIALIDAVFILIAGYILFDVVVKGDYALMFLSTLIFIISGTSLGIFISSVADSQQVAFTAATFASMLPSLILSGFIFPIESMPVVIQWLTNITPAKFYLTSLRAIMLRGVGLEAFWEQWIYLGVFTFLLLLLGNIISKRKEAKN</sequence>
<comment type="caution">
    <text evidence="10">The sequence shown here is derived from an EMBL/GenBank/DDBJ whole genome shotgun (WGS) entry which is preliminary data.</text>
</comment>
<feature type="transmembrane region" description="Helical" evidence="8">
    <location>
        <begin position="355"/>
        <end position="373"/>
    </location>
</feature>
<keyword evidence="3" id="KW-0813">Transport</keyword>
<evidence type="ECO:0000256" key="7">
    <source>
        <dbReference type="ARBA" id="ARBA00023136"/>
    </source>
</evidence>
<keyword evidence="6 8" id="KW-1133">Transmembrane helix</keyword>
<dbReference type="InterPro" id="IPR013525">
    <property type="entry name" value="ABC2_TM"/>
</dbReference>
<protein>
    <submittedName>
        <fullName evidence="10">Abc-type multidrug transport system, permease component</fullName>
    </submittedName>
</protein>
<feature type="transmembrane region" description="Helical" evidence="8">
    <location>
        <begin position="24"/>
        <end position="43"/>
    </location>
</feature>
<accession>A0A0W8FXC3</accession>
<organism evidence="10">
    <name type="scientific">hydrocarbon metagenome</name>
    <dbReference type="NCBI Taxonomy" id="938273"/>
    <lineage>
        <taxon>unclassified sequences</taxon>
        <taxon>metagenomes</taxon>
        <taxon>ecological metagenomes</taxon>
    </lineage>
</organism>
<dbReference type="Gene3D" id="3.40.1710.10">
    <property type="entry name" value="abc type-2 transporter like domain"/>
    <property type="match status" value="1"/>
</dbReference>
<dbReference type="PANTHER" id="PTHR30294:SF29">
    <property type="entry name" value="MULTIDRUG ABC TRANSPORTER PERMEASE YBHS-RELATED"/>
    <property type="match status" value="1"/>
</dbReference>
<dbReference type="InterPro" id="IPR047817">
    <property type="entry name" value="ABC2_TM_bact-type"/>
</dbReference>
<feature type="transmembrane region" description="Helical" evidence="8">
    <location>
        <begin position="232"/>
        <end position="254"/>
    </location>
</feature>
<evidence type="ECO:0000256" key="4">
    <source>
        <dbReference type="ARBA" id="ARBA00022475"/>
    </source>
</evidence>
<dbReference type="EMBL" id="LNQE01000677">
    <property type="protein sequence ID" value="KUG25473.1"/>
    <property type="molecule type" value="Genomic_DNA"/>
</dbReference>
<proteinExistence type="inferred from homology"/>
<dbReference type="PANTHER" id="PTHR30294">
    <property type="entry name" value="MEMBRANE COMPONENT OF ABC TRANSPORTER YHHJ-RELATED"/>
    <property type="match status" value="1"/>
</dbReference>
<evidence type="ECO:0000256" key="1">
    <source>
        <dbReference type="ARBA" id="ARBA00004651"/>
    </source>
</evidence>
<comment type="subcellular location">
    <subcellularLocation>
        <location evidence="1">Cell membrane</location>
        <topology evidence="1">Multi-pass membrane protein</topology>
    </subcellularLocation>
</comment>
<reference evidence="10" key="1">
    <citation type="journal article" date="2015" name="Proc. Natl. Acad. Sci. U.S.A.">
        <title>Networks of energetic and metabolic interactions define dynamics in microbial communities.</title>
        <authorList>
            <person name="Embree M."/>
            <person name="Liu J.K."/>
            <person name="Al-Bassam M.M."/>
            <person name="Zengler K."/>
        </authorList>
    </citation>
    <scope>NUCLEOTIDE SEQUENCE</scope>
</reference>
<name>A0A0W8FXC3_9ZZZZ</name>
<dbReference type="AlphaFoldDB" id="A0A0W8FXC3"/>
<evidence type="ECO:0000256" key="3">
    <source>
        <dbReference type="ARBA" id="ARBA00022448"/>
    </source>
</evidence>
<gene>
    <name evidence="10" type="ORF">ASZ90_004708</name>
</gene>
<feature type="transmembrane region" description="Helical" evidence="8">
    <location>
        <begin position="266"/>
        <end position="287"/>
    </location>
</feature>
<dbReference type="GO" id="GO:0005886">
    <property type="term" value="C:plasma membrane"/>
    <property type="evidence" value="ECO:0007669"/>
    <property type="project" value="UniProtKB-SubCell"/>
</dbReference>
<evidence type="ECO:0000256" key="5">
    <source>
        <dbReference type="ARBA" id="ARBA00022692"/>
    </source>
</evidence>
<feature type="domain" description="ABC transmembrane type-2" evidence="9">
    <location>
        <begin position="132"/>
        <end position="376"/>
    </location>
</feature>
<dbReference type="GO" id="GO:0140359">
    <property type="term" value="F:ABC-type transporter activity"/>
    <property type="evidence" value="ECO:0007669"/>
    <property type="project" value="InterPro"/>
</dbReference>
<dbReference type="PROSITE" id="PS51012">
    <property type="entry name" value="ABC_TM2"/>
    <property type="match status" value="1"/>
</dbReference>